<dbReference type="PROSITE" id="PS51257">
    <property type="entry name" value="PROKAR_LIPOPROTEIN"/>
    <property type="match status" value="1"/>
</dbReference>
<dbReference type="EMBL" id="FTNK01000002">
    <property type="protein sequence ID" value="SIQ52275.1"/>
    <property type="molecule type" value="Genomic_DNA"/>
</dbReference>
<dbReference type="Proteomes" id="UP000186666">
    <property type="component" value="Unassembled WGS sequence"/>
</dbReference>
<reference evidence="1 2" key="1">
    <citation type="submission" date="2017-01" db="EMBL/GenBank/DDBJ databases">
        <authorList>
            <person name="Varghese N."/>
            <person name="Submissions S."/>
        </authorList>
    </citation>
    <scope>NUCLEOTIDE SEQUENCE [LARGE SCALE GENOMIC DNA]</scope>
    <source>
        <strain evidence="1 2">ATCC 23464</strain>
    </source>
</reference>
<dbReference type="RefSeq" id="WP_068581366.1">
    <property type="nucleotide sequence ID" value="NZ_FTNK01000002.1"/>
</dbReference>
<organism evidence="1 2">
    <name type="scientific">Paenibacillus macquariensis</name>
    <dbReference type="NCBI Taxonomy" id="948756"/>
    <lineage>
        <taxon>Bacteria</taxon>
        <taxon>Bacillati</taxon>
        <taxon>Bacillota</taxon>
        <taxon>Bacilli</taxon>
        <taxon>Bacillales</taxon>
        <taxon>Paenibacillaceae</taxon>
        <taxon>Paenibacillus</taxon>
    </lineage>
</organism>
<sequence>MKKIALSILLTATLLTACERPGSINKDAATHEDMAGMDHSGMAQEAGSSEAENVKAQFKLSKDKTLPKQDTTITTTIQDKDGKAINEFDTVHEKKMHFIIVSKDLSYFSHIHPDYKGNGVFEVTTQFPTSGEYKMYADITPTGMSAMNKSQWISVEGEAVAQQPIVPDATLTKVVDGKSITLSIDDLMPNMELKLNFNIKDAQTNGPVTDLQPFLGAVGHVVILTKDADKYLHVHPTDEKASGPDAEFMTTFPQSGVYKIWGQFQQNGKVITVPFVVKVS</sequence>
<protein>
    <recommendedName>
        <fullName evidence="3">YtkA-like</fullName>
    </recommendedName>
</protein>
<evidence type="ECO:0000313" key="1">
    <source>
        <dbReference type="EMBL" id="SIQ52275.1"/>
    </source>
</evidence>
<proteinExistence type="predicted"/>
<gene>
    <name evidence="1" type="ORF">SAMN05421578_102397</name>
</gene>
<name>A0ABY1JP63_9BACL</name>
<comment type="caution">
    <text evidence="1">The sequence shown here is derived from an EMBL/GenBank/DDBJ whole genome shotgun (WGS) entry which is preliminary data.</text>
</comment>
<accession>A0ABY1JP63</accession>
<evidence type="ECO:0000313" key="2">
    <source>
        <dbReference type="Proteomes" id="UP000186666"/>
    </source>
</evidence>
<keyword evidence="2" id="KW-1185">Reference proteome</keyword>
<evidence type="ECO:0008006" key="3">
    <source>
        <dbReference type="Google" id="ProtNLM"/>
    </source>
</evidence>